<gene>
    <name evidence="1" type="ORF">DSO57_1008209</name>
</gene>
<evidence type="ECO:0000313" key="2">
    <source>
        <dbReference type="Proteomes" id="UP001165960"/>
    </source>
</evidence>
<comment type="caution">
    <text evidence="1">The sequence shown here is derived from an EMBL/GenBank/DDBJ whole genome shotgun (WGS) entry which is preliminary data.</text>
</comment>
<name>A0ACC2SW68_9FUNG</name>
<accession>A0ACC2SW68</accession>
<sequence length="414" mass="45865">MKLAFFLPILGVFGLNNILIDTDPGVDDVLALLMALGNKDTNITAITLVFGNAVLKNATRNLVSVFHALDLQAKESKFDLYHKKTPPRVALGAYKPLKLPMYTAGYFHGFDGLGNLTITRPSLTCADYQKYFDYNFDGDEPKRLDHNCRPQVRKDKRTSHRFTASPLNAVDEILFQLKSLPPFTLTIVALGPLTNIALAIQKDPITMSRVKRIVVMGGALLSVGNITPMAEFNFYADPHAVNVVFDATRGFNVKQHQDLVLNPPPVFKKAEPLNITLVSSTITHTTLMTRKNMTNHFAGIGYKIIPDFTTQMLIIPQRYSDKIGGLALHDPLAMGVAMNLIPNGLTTHRYFIEIIDDSVRGRGVCIIDQRPKSKAGPTPSQTNIEVVEGIGNPWHFQRIFLDTAFPKPPAQNTS</sequence>
<proteinExistence type="predicted"/>
<dbReference type="EMBL" id="QTSX02004285">
    <property type="protein sequence ID" value="KAJ9066573.1"/>
    <property type="molecule type" value="Genomic_DNA"/>
</dbReference>
<evidence type="ECO:0000313" key="1">
    <source>
        <dbReference type="EMBL" id="KAJ9066573.1"/>
    </source>
</evidence>
<organism evidence="1 2">
    <name type="scientific">Entomophthora muscae</name>
    <dbReference type="NCBI Taxonomy" id="34485"/>
    <lineage>
        <taxon>Eukaryota</taxon>
        <taxon>Fungi</taxon>
        <taxon>Fungi incertae sedis</taxon>
        <taxon>Zoopagomycota</taxon>
        <taxon>Entomophthoromycotina</taxon>
        <taxon>Entomophthoromycetes</taxon>
        <taxon>Entomophthorales</taxon>
        <taxon>Entomophthoraceae</taxon>
        <taxon>Entomophthora</taxon>
    </lineage>
</organism>
<dbReference type="Proteomes" id="UP001165960">
    <property type="component" value="Unassembled WGS sequence"/>
</dbReference>
<reference evidence="1" key="1">
    <citation type="submission" date="2022-04" db="EMBL/GenBank/DDBJ databases">
        <title>Genome of the entomopathogenic fungus Entomophthora muscae.</title>
        <authorList>
            <person name="Elya C."/>
            <person name="Lovett B.R."/>
            <person name="Lee E."/>
            <person name="Macias A.M."/>
            <person name="Hajek A.E."/>
            <person name="De Bivort B.L."/>
            <person name="Kasson M.T."/>
            <person name="De Fine Licht H.H."/>
            <person name="Stajich J.E."/>
        </authorList>
    </citation>
    <scope>NUCLEOTIDE SEQUENCE</scope>
    <source>
        <strain evidence="1">Berkeley</strain>
    </source>
</reference>
<protein>
    <submittedName>
        <fullName evidence="1">Uncharacterized protein</fullName>
    </submittedName>
</protein>
<keyword evidence="2" id="KW-1185">Reference proteome</keyword>